<dbReference type="Proteomes" id="UP000281975">
    <property type="component" value="Unassembled WGS sequence"/>
</dbReference>
<dbReference type="RefSeq" id="WP_121172466.1">
    <property type="nucleotide sequence ID" value="NZ_RBIN01000004.1"/>
</dbReference>
<dbReference type="InterPro" id="IPR004045">
    <property type="entry name" value="Glutathione_S-Trfase_N"/>
</dbReference>
<evidence type="ECO:0000313" key="3">
    <source>
        <dbReference type="Proteomes" id="UP000281975"/>
    </source>
</evidence>
<sequence>MGIVARTFFRGVRRALGPVMIASERLTRPQPVTRASEAQAEVDQACQSLALYQYRTCPFCIRVRKEMHRLALPIELRDVRQNERDRQALEAGGGRVKVPCLRITGETGEDEWLYESEAIKGYLQQRFEPAAAA</sequence>
<dbReference type="AlphaFoldDB" id="A0A420WX39"/>
<protein>
    <submittedName>
        <fullName evidence="2">Glutaredoxin</fullName>
    </submittedName>
</protein>
<reference evidence="2 3" key="1">
    <citation type="submission" date="2018-10" db="EMBL/GenBank/DDBJ databases">
        <title>Genomic Encyclopedia of Type Strains, Phase IV (KMG-IV): sequencing the most valuable type-strain genomes for metagenomic binning, comparative biology and taxonomic classification.</title>
        <authorList>
            <person name="Goeker M."/>
        </authorList>
    </citation>
    <scope>NUCLEOTIDE SEQUENCE [LARGE SCALE GENOMIC DNA]</scope>
    <source>
        <strain evidence="2 3">DSM 23229</strain>
    </source>
</reference>
<evidence type="ECO:0000259" key="1">
    <source>
        <dbReference type="Pfam" id="PF13417"/>
    </source>
</evidence>
<feature type="domain" description="GST N-terminal" evidence="1">
    <location>
        <begin position="51"/>
        <end position="129"/>
    </location>
</feature>
<comment type="caution">
    <text evidence="2">The sequence shown here is derived from an EMBL/GenBank/DDBJ whole genome shotgun (WGS) entry which is preliminary data.</text>
</comment>
<accession>A0A420WX39</accession>
<evidence type="ECO:0000313" key="2">
    <source>
        <dbReference type="EMBL" id="RKR04294.1"/>
    </source>
</evidence>
<organism evidence="2 3">
    <name type="scientific">Kushneria sinocarnis</name>
    <dbReference type="NCBI Taxonomy" id="595502"/>
    <lineage>
        <taxon>Bacteria</taxon>
        <taxon>Pseudomonadati</taxon>
        <taxon>Pseudomonadota</taxon>
        <taxon>Gammaproteobacteria</taxon>
        <taxon>Oceanospirillales</taxon>
        <taxon>Halomonadaceae</taxon>
        <taxon>Kushneria</taxon>
    </lineage>
</organism>
<gene>
    <name evidence="2" type="ORF">C7446_1498</name>
</gene>
<dbReference type="Gene3D" id="3.40.30.10">
    <property type="entry name" value="Glutaredoxin"/>
    <property type="match status" value="1"/>
</dbReference>
<dbReference type="Pfam" id="PF13417">
    <property type="entry name" value="GST_N_3"/>
    <property type="match status" value="1"/>
</dbReference>
<dbReference type="PROSITE" id="PS51354">
    <property type="entry name" value="GLUTAREDOXIN_2"/>
    <property type="match status" value="1"/>
</dbReference>
<dbReference type="EMBL" id="RBIN01000004">
    <property type="protein sequence ID" value="RKR04294.1"/>
    <property type="molecule type" value="Genomic_DNA"/>
</dbReference>
<name>A0A420WX39_9GAMM</name>
<dbReference type="SUPFAM" id="SSF52833">
    <property type="entry name" value="Thioredoxin-like"/>
    <property type="match status" value="1"/>
</dbReference>
<dbReference type="OrthoDB" id="9793736at2"/>
<keyword evidence="3" id="KW-1185">Reference proteome</keyword>
<dbReference type="CDD" id="cd00570">
    <property type="entry name" value="GST_N_family"/>
    <property type="match status" value="1"/>
</dbReference>
<dbReference type="InterPro" id="IPR036249">
    <property type="entry name" value="Thioredoxin-like_sf"/>
</dbReference>
<proteinExistence type="predicted"/>